<evidence type="ECO:0000313" key="2">
    <source>
        <dbReference type="EMBL" id="ROP42306.1"/>
    </source>
</evidence>
<dbReference type="InterPro" id="IPR046259">
    <property type="entry name" value="DUF6292"/>
</dbReference>
<protein>
    <recommendedName>
        <fullName evidence="1">DUF6292 domain-containing protein</fullName>
    </recommendedName>
</protein>
<accession>A0A3N1HIK1</accession>
<name>A0A3N1HIK1_9PSEU</name>
<organism evidence="2 3">
    <name type="scientific">Saccharothrix texasensis</name>
    <dbReference type="NCBI Taxonomy" id="103734"/>
    <lineage>
        <taxon>Bacteria</taxon>
        <taxon>Bacillati</taxon>
        <taxon>Actinomycetota</taxon>
        <taxon>Actinomycetes</taxon>
        <taxon>Pseudonocardiales</taxon>
        <taxon>Pseudonocardiaceae</taxon>
        <taxon>Saccharothrix</taxon>
    </lineage>
</organism>
<feature type="domain" description="DUF6292" evidence="1">
    <location>
        <begin position="17"/>
        <end position="98"/>
    </location>
</feature>
<dbReference type="EMBL" id="RJKM01000001">
    <property type="protein sequence ID" value="ROP42306.1"/>
    <property type="molecule type" value="Genomic_DNA"/>
</dbReference>
<evidence type="ECO:0000313" key="3">
    <source>
        <dbReference type="Proteomes" id="UP000268727"/>
    </source>
</evidence>
<dbReference type="Pfam" id="PF19809">
    <property type="entry name" value="DUF6292"/>
    <property type="match status" value="1"/>
</dbReference>
<comment type="caution">
    <text evidence="2">The sequence shown here is derived from an EMBL/GenBank/DDBJ whole genome shotgun (WGS) entry which is preliminary data.</text>
</comment>
<reference evidence="2 3" key="1">
    <citation type="submission" date="2018-11" db="EMBL/GenBank/DDBJ databases">
        <title>Sequencing the genomes of 1000 actinobacteria strains.</title>
        <authorList>
            <person name="Klenk H.-P."/>
        </authorList>
    </citation>
    <scope>NUCLEOTIDE SEQUENCE [LARGE SCALE GENOMIC DNA]</scope>
    <source>
        <strain evidence="2 3">DSM 44231</strain>
    </source>
</reference>
<dbReference type="AlphaFoldDB" id="A0A3N1HIK1"/>
<evidence type="ECO:0000259" key="1">
    <source>
        <dbReference type="Pfam" id="PF19809"/>
    </source>
</evidence>
<dbReference type="Proteomes" id="UP000268727">
    <property type="component" value="Unassembled WGS sequence"/>
</dbReference>
<sequence length="128" mass="13740">MRGMDDSALISLGLARYVRAVAEEIGVPPEGTEFEVSDTATAYLGLEGPGPDLMLLWNERRGWSIAVETDPTEKPVIVAHLGLPLVPPPDEVAQFVDDVLAGRTGGAEPDFGTTQDRHRLAGRLSAYL</sequence>
<keyword evidence="3" id="KW-1185">Reference proteome</keyword>
<proteinExistence type="predicted"/>
<gene>
    <name evidence="2" type="ORF">EDD40_7805</name>
</gene>